<dbReference type="STRING" id="439292.Bsel_2886"/>
<dbReference type="SUPFAM" id="SSF102405">
    <property type="entry name" value="MCP/YpsA-like"/>
    <property type="match status" value="1"/>
</dbReference>
<dbReference type="HOGENOM" id="CLU_058336_4_2_9"/>
<name>D6XZ90_BACIE</name>
<dbReference type="AlphaFoldDB" id="D6XZ90"/>
<dbReference type="InterPro" id="IPR031100">
    <property type="entry name" value="LOG_fam"/>
</dbReference>
<dbReference type="PANTHER" id="PTHR31223:SF70">
    <property type="entry name" value="LOG FAMILY PROTEIN YJL055W"/>
    <property type="match status" value="1"/>
</dbReference>
<dbReference type="GO" id="GO:0016799">
    <property type="term" value="F:hydrolase activity, hydrolyzing N-glycosyl compounds"/>
    <property type="evidence" value="ECO:0007669"/>
    <property type="project" value="TreeGrafter"/>
</dbReference>
<dbReference type="GO" id="GO:0009691">
    <property type="term" value="P:cytokinin biosynthetic process"/>
    <property type="evidence" value="ECO:0007669"/>
    <property type="project" value="UniProtKB-UniRule"/>
</dbReference>
<keyword evidence="2" id="KW-0203">Cytokinin biosynthesis</keyword>
<dbReference type="InterPro" id="IPR005269">
    <property type="entry name" value="LOG"/>
</dbReference>
<sequence>MKAITVFCGSREGSDPVYMREAYQLGKAMAERELTLVYGGAGIGCMRAMADGVLDHGGKVIGVMPEKLANRERSYRRLTDLRIVADMPTRKKVMMQEGDAFIAFPGGLGTLEEWFEVYSWAKIGYHDKPCCLLNINGYYDSLLALFGHMIEADFAPEDYLSGIVHDTDSKRLIDKIHQR</sequence>
<protein>
    <recommendedName>
        <fullName evidence="2">Cytokinin riboside 5'-monophosphate phosphoribohydrolase</fullName>
        <ecNumber evidence="2">3.2.2.n1</ecNumber>
    </recommendedName>
</protein>
<evidence type="ECO:0000256" key="1">
    <source>
        <dbReference type="ARBA" id="ARBA00006763"/>
    </source>
</evidence>
<accession>D6XZ90</accession>
<gene>
    <name evidence="3" type="ordered locus">Bsel_2886</name>
</gene>
<dbReference type="Proteomes" id="UP000000271">
    <property type="component" value="Chromosome"/>
</dbReference>
<organism evidence="3 4">
    <name type="scientific">Bacillus selenitireducens (strain ATCC 700615 / DSM 15326 / MLS10)</name>
    <dbReference type="NCBI Taxonomy" id="439292"/>
    <lineage>
        <taxon>Bacteria</taxon>
        <taxon>Bacillati</taxon>
        <taxon>Bacillota</taxon>
        <taxon>Bacilli</taxon>
        <taxon>Bacillales</taxon>
        <taxon>Bacillaceae</taxon>
        <taxon>Salisediminibacterium</taxon>
    </lineage>
</organism>
<dbReference type="KEGG" id="bse:Bsel_2886"/>
<dbReference type="PANTHER" id="PTHR31223">
    <property type="entry name" value="LOG FAMILY PROTEIN YJL055W"/>
    <property type="match status" value="1"/>
</dbReference>
<evidence type="ECO:0000313" key="3">
    <source>
        <dbReference type="EMBL" id="ADI00375.1"/>
    </source>
</evidence>
<evidence type="ECO:0000256" key="2">
    <source>
        <dbReference type="RuleBase" id="RU363015"/>
    </source>
</evidence>
<dbReference type="EMBL" id="CP001791">
    <property type="protein sequence ID" value="ADI00375.1"/>
    <property type="molecule type" value="Genomic_DNA"/>
</dbReference>
<dbReference type="GO" id="GO:0005829">
    <property type="term" value="C:cytosol"/>
    <property type="evidence" value="ECO:0007669"/>
    <property type="project" value="TreeGrafter"/>
</dbReference>
<comment type="similarity">
    <text evidence="1 2">Belongs to the LOG family.</text>
</comment>
<dbReference type="NCBIfam" id="TIGR00730">
    <property type="entry name" value="Rossman fold protein, TIGR00730 family"/>
    <property type="match status" value="1"/>
</dbReference>
<reference evidence="3" key="1">
    <citation type="submission" date="2009-10" db="EMBL/GenBank/DDBJ databases">
        <title>Complete sequence of Bacillus selenitireducens MLS10.</title>
        <authorList>
            <consortium name="US DOE Joint Genome Institute"/>
            <person name="Lucas S."/>
            <person name="Copeland A."/>
            <person name="Lapidus A."/>
            <person name="Glavina del Rio T."/>
            <person name="Dalin E."/>
            <person name="Tice H."/>
            <person name="Bruce D."/>
            <person name="Goodwin L."/>
            <person name="Pitluck S."/>
            <person name="Sims D."/>
            <person name="Brettin T."/>
            <person name="Detter J.C."/>
            <person name="Han C."/>
            <person name="Larimer F."/>
            <person name="Land M."/>
            <person name="Hauser L."/>
            <person name="Kyrpides N."/>
            <person name="Ovchinnikova G."/>
            <person name="Stolz J."/>
        </authorList>
    </citation>
    <scope>NUCLEOTIDE SEQUENCE [LARGE SCALE GENOMIC DNA]</scope>
    <source>
        <strain evidence="3">MLS10</strain>
    </source>
</reference>
<dbReference type="Pfam" id="PF03641">
    <property type="entry name" value="Lysine_decarbox"/>
    <property type="match status" value="1"/>
</dbReference>
<evidence type="ECO:0000313" key="4">
    <source>
        <dbReference type="Proteomes" id="UP000000271"/>
    </source>
</evidence>
<dbReference type="Gene3D" id="3.40.50.450">
    <property type="match status" value="1"/>
</dbReference>
<keyword evidence="4" id="KW-1185">Reference proteome</keyword>
<proteinExistence type="inferred from homology"/>
<dbReference type="OrthoDB" id="9801098at2"/>
<dbReference type="RefSeq" id="WP_013173788.1">
    <property type="nucleotide sequence ID" value="NC_014219.1"/>
</dbReference>
<dbReference type="eggNOG" id="COG1611">
    <property type="taxonomic scope" value="Bacteria"/>
</dbReference>
<keyword evidence="2" id="KW-0378">Hydrolase</keyword>
<dbReference type="EC" id="3.2.2.n1" evidence="2"/>